<evidence type="ECO:0000256" key="10">
    <source>
        <dbReference type="ARBA" id="ARBA00040905"/>
    </source>
</evidence>
<evidence type="ECO:0000256" key="4">
    <source>
        <dbReference type="ARBA" id="ARBA00022989"/>
    </source>
</evidence>
<dbReference type="AlphaFoldDB" id="A0AAD7T7L6"/>
<evidence type="ECO:0000256" key="15">
    <source>
        <dbReference type="SAM" id="Phobius"/>
    </source>
</evidence>
<comment type="catalytic activity">
    <reaction evidence="8">
        <text>a 1,2-diacyl-sn-glycero-3-phospho-(1D-myo-inositol)(in) = a 1,2-diacyl-sn-glycero-3-phospho-(1D-myo-inositol)(out)</text>
        <dbReference type="Rhea" id="RHEA:38691"/>
        <dbReference type="ChEBI" id="CHEBI:57880"/>
    </reaction>
</comment>
<keyword evidence="4 15" id="KW-1133">Transmembrane helix</keyword>
<evidence type="ECO:0000256" key="11">
    <source>
        <dbReference type="ARBA" id="ARBA00042320"/>
    </source>
</evidence>
<evidence type="ECO:0000256" key="13">
    <source>
        <dbReference type="ARBA" id="ARBA00045827"/>
    </source>
</evidence>
<comment type="catalytic activity">
    <reaction evidence="14">
        <text>a 6-(alpha-D-glucosaminyl)-1-(1,2-diacyl-sn-glycero-3-phospho)-1D-myo-inositol(in) = a 6-(alpha-D-glucosaminyl)-1-(1,2-diacyl-sn-glycero-3-phospho)-1D-myo-inositol(out)</text>
        <dbReference type="Rhea" id="RHEA:71491"/>
        <dbReference type="ChEBI" id="CHEBI:57997"/>
    </reaction>
</comment>
<keyword evidence="5 15" id="KW-0472">Membrane</keyword>
<organism evidence="16 17">
    <name type="scientific">Aldrovandia affinis</name>
    <dbReference type="NCBI Taxonomy" id="143900"/>
    <lineage>
        <taxon>Eukaryota</taxon>
        <taxon>Metazoa</taxon>
        <taxon>Chordata</taxon>
        <taxon>Craniata</taxon>
        <taxon>Vertebrata</taxon>
        <taxon>Euteleostomi</taxon>
        <taxon>Actinopterygii</taxon>
        <taxon>Neopterygii</taxon>
        <taxon>Teleostei</taxon>
        <taxon>Notacanthiformes</taxon>
        <taxon>Halosauridae</taxon>
        <taxon>Aldrovandia</taxon>
    </lineage>
</organism>
<name>A0AAD7T7L6_9TELE</name>
<evidence type="ECO:0000256" key="6">
    <source>
        <dbReference type="ARBA" id="ARBA00024615"/>
    </source>
</evidence>
<dbReference type="InterPro" id="IPR008429">
    <property type="entry name" value="CLPTM1"/>
</dbReference>
<proteinExistence type="inferred from homology"/>
<dbReference type="PANTHER" id="PTHR21347:SF0">
    <property type="entry name" value="LIPID SCRAMBLASE CLPTM1L"/>
    <property type="match status" value="1"/>
</dbReference>
<feature type="transmembrane region" description="Helical" evidence="15">
    <location>
        <begin position="46"/>
        <end position="69"/>
    </location>
</feature>
<evidence type="ECO:0000313" key="17">
    <source>
        <dbReference type="Proteomes" id="UP001221898"/>
    </source>
</evidence>
<evidence type="ECO:0000256" key="7">
    <source>
        <dbReference type="ARBA" id="ARBA00024631"/>
    </source>
</evidence>
<comment type="catalytic activity">
    <reaction evidence="9">
        <text>6-(alpha-D-glucosaminyl)-(1-octadecanoyl,2-(9Z)-octadecenoyl-sn-glycero-3-phospho)-1D-myo-inositol(in) = 6-(alpha-D-glucosaminyl)-(1-octadecanoyl,2-(9Z)-octadecenoyl-sn-glycero-3-phospho)-1D-myo-inositol(out)</text>
        <dbReference type="Rhea" id="RHEA:71495"/>
        <dbReference type="ChEBI" id="CHEBI:190691"/>
    </reaction>
</comment>
<dbReference type="PANTHER" id="PTHR21347">
    <property type="entry name" value="CLEFT LIP AND PALATE ASSOCIATED TRANSMEMBRANE PROTEIN-RELATED"/>
    <property type="match status" value="1"/>
</dbReference>
<comment type="subcellular location">
    <subcellularLocation>
        <location evidence="1">Membrane</location>
        <topology evidence="1">Multi-pass membrane protein</topology>
    </subcellularLocation>
</comment>
<evidence type="ECO:0000256" key="8">
    <source>
        <dbReference type="ARBA" id="ARBA00035895"/>
    </source>
</evidence>
<evidence type="ECO:0000313" key="16">
    <source>
        <dbReference type="EMBL" id="KAJ8415750.1"/>
    </source>
</evidence>
<dbReference type="EMBL" id="JAINUG010000008">
    <property type="protein sequence ID" value="KAJ8415750.1"/>
    <property type="molecule type" value="Genomic_DNA"/>
</dbReference>
<comment type="catalytic activity">
    <reaction evidence="6">
        <text>a 1,2-diacyl-sn-glycero-3-phosphoethanolamine(in) = a 1,2-diacyl-sn-glycero-3-phosphoethanolamine(out)</text>
        <dbReference type="Rhea" id="RHEA:38895"/>
        <dbReference type="ChEBI" id="CHEBI:64612"/>
    </reaction>
</comment>
<evidence type="ECO:0000256" key="3">
    <source>
        <dbReference type="ARBA" id="ARBA00022692"/>
    </source>
</evidence>
<evidence type="ECO:0000256" key="12">
    <source>
        <dbReference type="ARBA" id="ARBA00043155"/>
    </source>
</evidence>
<sequence length="239" mass="26533">MGKSSQRSTFFHIPDRAADSGSSYITAMFPACYSKSTNGVFQKTSFTTLIVGVFVVYVLHTCWVMYGIVYTKPCDHSKGDNCIVSYMAENPRLELSIYTSLKPNADGGHSLILKVEDFDIHSSFERTINVSLPKKMRSNGTLYALVYVHQASMSPWQDSRQVNHVAQLTTYMLRKPPEVSLISGQGPPQQAAQQRSSVWEIRPKTRGLSHTGAHASPLTLWRRISPLTGRPCPAMSSAT</sequence>
<dbReference type="Pfam" id="PF05602">
    <property type="entry name" value="CLPTM1"/>
    <property type="match status" value="1"/>
</dbReference>
<keyword evidence="17" id="KW-1185">Reference proteome</keyword>
<comment type="catalytic activity">
    <reaction evidence="7">
        <text>a 1,2-diacyl-sn-glycero-3-phosphocholine(in) = a 1,2-diacyl-sn-glycero-3-phosphocholine(out)</text>
        <dbReference type="Rhea" id="RHEA:38571"/>
        <dbReference type="ChEBI" id="CHEBI:57643"/>
    </reaction>
</comment>
<accession>A0AAD7T7L6</accession>
<evidence type="ECO:0000256" key="14">
    <source>
        <dbReference type="ARBA" id="ARBA00093208"/>
    </source>
</evidence>
<comment type="caution">
    <text evidence="16">The sequence shown here is derived from an EMBL/GenBank/DDBJ whole genome shotgun (WGS) entry which is preliminary data.</text>
</comment>
<evidence type="ECO:0000256" key="1">
    <source>
        <dbReference type="ARBA" id="ARBA00004141"/>
    </source>
</evidence>
<comment type="function">
    <text evidence="13">Scramblase that mediates the translocation of glucosaminylphosphatidylinositol (alpha-D-GlcN-(1-6)-(1,2-diacyl-sn-glycero-3-phospho)-1D-myo-inositol, GlcN-PI) across the endoplasmic reticulum (ER) membrane, from the cytosolic leaflet to the luminal leaflet of the ER membrane, where it participates in the biosynthesis of glycosylphosphatidylinositol (GPI). GPI is a lipid glycoconjugate involved in post-translational modification of proteins. Can also translocate 1,2-diacyl-sn-glycero-3-phospho-(1D-myo-inositol) (phosphatidylinositol or PI), as well as several other phospholipids (1,2-diacyl-sn-glycero-3-phosphocholine, 1,2-diacyl-sn-glycero-3-phosphoethanolamine), and N-acetylglucosaminylphosphatidylinositol (GlcNAc-PI) in vitro.</text>
</comment>
<evidence type="ECO:0000256" key="9">
    <source>
        <dbReference type="ARBA" id="ARBA00036810"/>
    </source>
</evidence>
<dbReference type="GO" id="GO:0016020">
    <property type="term" value="C:membrane"/>
    <property type="evidence" value="ECO:0007669"/>
    <property type="project" value="UniProtKB-SubCell"/>
</dbReference>
<keyword evidence="3 15" id="KW-0812">Transmembrane</keyword>
<reference evidence="16" key="1">
    <citation type="journal article" date="2023" name="Science">
        <title>Genome structures resolve the early diversification of teleost fishes.</title>
        <authorList>
            <person name="Parey E."/>
            <person name="Louis A."/>
            <person name="Montfort J."/>
            <person name="Bouchez O."/>
            <person name="Roques C."/>
            <person name="Iampietro C."/>
            <person name="Lluch J."/>
            <person name="Castinel A."/>
            <person name="Donnadieu C."/>
            <person name="Desvignes T."/>
            <person name="Floi Bucao C."/>
            <person name="Jouanno E."/>
            <person name="Wen M."/>
            <person name="Mejri S."/>
            <person name="Dirks R."/>
            <person name="Jansen H."/>
            <person name="Henkel C."/>
            <person name="Chen W.J."/>
            <person name="Zahm M."/>
            <person name="Cabau C."/>
            <person name="Klopp C."/>
            <person name="Thompson A.W."/>
            <person name="Robinson-Rechavi M."/>
            <person name="Braasch I."/>
            <person name="Lecointre G."/>
            <person name="Bobe J."/>
            <person name="Postlethwait J.H."/>
            <person name="Berthelot C."/>
            <person name="Roest Crollius H."/>
            <person name="Guiguen Y."/>
        </authorList>
    </citation>
    <scope>NUCLEOTIDE SEQUENCE</scope>
    <source>
        <strain evidence="16">NC1722</strain>
    </source>
</reference>
<evidence type="ECO:0000256" key="2">
    <source>
        <dbReference type="ARBA" id="ARBA00009310"/>
    </source>
</evidence>
<evidence type="ECO:0000256" key="5">
    <source>
        <dbReference type="ARBA" id="ARBA00023136"/>
    </source>
</evidence>
<gene>
    <name evidence="16" type="ORF">AAFF_G00403070</name>
</gene>
<dbReference type="Proteomes" id="UP001221898">
    <property type="component" value="Unassembled WGS sequence"/>
</dbReference>
<comment type="similarity">
    <text evidence="2">Belongs to the CLPTM1 family.</text>
</comment>
<dbReference type="GO" id="GO:0012505">
    <property type="term" value="C:endomembrane system"/>
    <property type="evidence" value="ECO:0007669"/>
    <property type="project" value="TreeGrafter"/>
</dbReference>
<protein>
    <recommendedName>
        <fullName evidence="10">Lipid scramblase CLPTM1L</fullName>
    </recommendedName>
    <alternativeName>
        <fullName evidence="12">Cisplatin resistance-related protein 9</fullName>
    </alternativeName>
    <alternativeName>
        <fullName evidence="11">Cleft lip and palate transmembrane protein 1-like protein</fullName>
    </alternativeName>
</protein>